<feature type="region of interest" description="Disordered" evidence="1">
    <location>
        <begin position="1"/>
        <end position="23"/>
    </location>
</feature>
<proteinExistence type="predicted"/>
<dbReference type="Proteomes" id="UP000183561">
    <property type="component" value="Unassembled WGS sequence"/>
</dbReference>
<name>A0A1H4M311_9NOCA</name>
<keyword evidence="3" id="KW-1185">Reference proteome</keyword>
<feature type="region of interest" description="Disordered" evidence="1">
    <location>
        <begin position="71"/>
        <end position="143"/>
    </location>
</feature>
<protein>
    <submittedName>
        <fullName evidence="2">Uncharacterized protein</fullName>
    </submittedName>
</protein>
<feature type="compositionally biased region" description="Basic and acidic residues" evidence="1">
    <location>
        <begin position="81"/>
        <end position="98"/>
    </location>
</feature>
<reference evidence="3" key="1">
    <citation type="submission" date="2016-10" db="EMBL/GenBank/DDBJ databases">
        <authorList>
            <person name="Varghese N."/>
            <person name="Submissions S."/>
        </authorList>
    </citation>
    <scope>NUCLEOTIDE SEQUENCE [LARGE SCALE GENOMIC DNA]</scope>
    <source>
        <strain evidence="3">DSM 44498</strain>
    </source>
</reference>
<evidence type="ECO:0000313" key="2">
    <source>
        <dbReference type="EMBL" id="SEB77134.1"/>
    </source>
</evidence>
<evidence type="ECO:0000256" key="1">
    <source>
        <dbReference type="SAM" id="MobiDB-lite"/>
    </source>
</evidence>
<dbReference type="EMBL" id="FNSV01000005">
    <property type="protein sequence ID" value="SEB77134.1"/>
    <property type="molecule type" value="Genomic_DNA"/>
</dbReference>
<organism evidence="2 3">
    <name type="scientific">Rhodococcus koreensis</name>
    <dbReference type="NCBI Taxonomy" id="99653"/>
    <lineage>
        <taxon>Bacteria</taxon>
        <taxon>Bacillati</taxon>
        <taxon>Actinomycetota</taxon>
        <taxon>Actinomycetes</taxon>
        <taxon>Mycobacteriales</taxon>
        <taxon>Nocardiaceae</taxon>
        <taxon>Rhodococcus</taxon>
    </lineage>
</organism>
<accession>A0A1H4M311</accession>
<sequence length="143" mass="15668">MFRKPNHNTSVVGATRTEAVPEKATSPRLITAVRSSAKASWATAIRDGGTSVACIDRDSSITRITMARFRGTFLSGGGPGQRDRQQQAHDHPGDRDAPFRSGTFRGDPVEECEVGEPQQVPVPQPLHQHVPDRDRERERGDGE</sequence>
<feature type="compositionally biased region" description="Basic and acidic residues" evidence="1">
    <location>
        <begin position="129"/>
        <end position="143"/>
    </location>
</feature>
<feature type="compositionally biased region" description="Low complexity" evidence="1">
    <location>
        <begin position="115"/>
        <end position="128"/>
    </location>
</feature>
<evidence type="ECO:0000313" key="3">
    <source>
        <dbReference type="Proteomes" id="UP000183561"/>
    </source>
</evidence>
<gene>
    <name evidence="2" type="ORF">SAMN04490239_1593</name>
</gene>
<dbReference type="AlphaFoldDB" id="A0A1H4M311"/>